<dbReference type="eggNOG" id="ENOG502ZDHF">
    <property type="taxonomic scope" value="Bacteria"/>
</dbReference>
<feature type="transmembrane region" description="Helical" evidence="1">
    <location>
        <begin position="6"/>
        <end position="21"/>
    </location>
</feature>
<dbReference type="STRING" id="1220589.CD32_20430"/>
<organism evidence="2 3">
    <name type="scientific">Lysinibacillus odysseyi 34hs-1 = NBRC 100172</name>
    <dbReference type="NCBI Taxonomy" id="1220589"/>
    <lineage>
        <taxon>Bacteria</taxon>
        <taxon>Bacillati</taxon>
        <taxon>Bacillota</taxon>
        <taxon>Bacilli</taxon>
        <taxon>Bacillales</taxon>
        <taxon>Bacillaceae</taxon>
        <taxon>Lysinibacillus</taxon>
    </lineage>
</organism>
<dbReference type="Proteomes" id="UP000030437">
    <property type="component" value="Unassembled WGS sequence"/>
</dbReference>
<keyword evidence="3" id="KW-1185">Reference proteome</keyword>
<dbReference type="EMBL" id="JPVP01000060">
    <property type="protein sequence ID" value="KGR81714.1"/>
    <property type="molecule type" value="Genomic_DNA"/>
</dbReference>
<sequence>MFITILIGAVIAAGIFDLYLRKKYKIEKNEKFTDQFVNKKHMIFEIIACVFFLAFLSASGATGKQLYFLVFLFFAMLYAIRTLLERLLYKEKKKYIVSLVYVMICLVCSFGILLFL</sequence>
<reference evidence="2 3" key="1">
    <citation type="submission" date="2014-02" db="EMBL/GenBank/DDBJ databases">
        <title>Draft genome sequence of Lysinibacillus odysseyi NBRC 100172.</title>
        <authorList>
            <person name="Zhang F."/>
            <person name="Wang G."/>
            <person name="Zhang L."/>
        </authorList>
    </citation>
    <scope>NUCLEOTIDE SEQUENCE [LARGE SCALE GENOMIC DNA]</scope>
    <source>
        <strain evidence="2 3">NBRC 100172</strain>
    </source>
</reference>
<proteinExistence type="predicted"/>
<dbReference type="AlphaFoldDB" id="A0A0A3IAF3"/>
<feature type="transmembrane region" description="Helical" evidence="1">
    <location>
        <begin position="96"/>
        <end position="115"/>
    </location>
</feature>
<dbReference type="Pfam" id="PF13789">
    <property type="entry name" value="DUF4181"/>
    <property type="match status" value="1"/>
</dbReference>
<gene>
    <name evidence="2" type="ORF">CD32_20430</name>
</gene>
<keyword evidence="1" id="KW-1133">Transmembrane helix</keyword>
<protein>
    <recommendedName>
        <fullName evidence="4">DUF4181 domain-containing protein</fullName>
    </recommendedName>
</protein>
<feature type="transmembrane region" description="Helical" evidence="1">
    <location>
        <begin position="42"/>
        <end position="60"/>
    </location>
</feature>
<comment type="caution">
    <text evidence="2">The sequence shown here is derived from an EMBL/GenBank/DDBJ whole genome shotgun (WGS) entry which is preliminary data.</text>
</comment>
<keyword evidence="1" id="KW-0812">Transmembrane</keyword>
<evidence type="ECO:0000313" key="2">
    <source>
        <dbReference type="EMBL" id="KGR81714.1"/>
    </source>
</evidence>
<dbReference type="InterPro" id="IPR025441">
    <property type="entry name" value="DUF4181"/>
</dbReference>
<evidence type="ECO:0000256" key="1">
    <source>
        <dbReference type="SAM" id="Phobius"/>
    </source>
</evidence>
<accession>A0A0A3IAF3</accession>
<keyword evidence="1" id="KW-0472">Membrane</keyword>
<evidence type="ECO:0008006" key="4">
    <source>
        <dbReference type="Google" id="ProtNLM"/>
    </source>
</evidence>
<name>A0A0A3IAF3_9BACI</name>
<dbReference type="RefSeq" id="WP_036158450.1">
    <property type="nucleotide sequence ID" value="NZ_AVCX01000001.1"/>
</dbReference>
<evidence type="ECO:0000313" key="3">
    <source>
        <dbReference type="Proteomes" id="UP000030437"/>
    </source>
</evidence>
<feature type="transmembrane region" description="Helical" evidence="1">
    <location>
        <begin position="66"/>
        <end position="84"/>
    </location>
</feature>